<comment type="cofactor">
    <cofactor evidence="7">
        <name>Cu cation</name>
        <dbReference type="ChEBI" id="CHEBI:23378"/>
    </cofactor>
    <text evidence="7">Binds 1 copper ion per subunit.</text>
</comment>
<evidence type="ECO:0000256" key="7">
    <source>
        <dbReference type="PIRSR" id="PIRSR602386-1"/>
    </source>
</evidence>
<evidence type="ECO:0000256" key="1">
    <source>
        <dbReference type="ARBA" id="ARBA00004418"/>
    </source>
</evidence>
<keyword evidence="4" id="KW-0574">Periplasm</keyword>
<accession>A0A250V453</accession>
<evidence type="ECO:0000256" key="3">
    <source>
        <dbReference type="ARBA" id="ARBA00022723"/>
    </source>
</evidence>
<dbReference type="PROSITE" id="PS51257">
    <property type="entry name" value="PROKAR_LIPOPROTEIN"/>
    <property type="match status" value="1"/>
</dbReference>
<dbReference type="STRING" id="1963.AQJ27_03735"/>
<keyword evidence="9" id="KW-0732">Signal</keyword>
<keyword evidence="5" id="KW-0249">Electron transport</keyword>
<feature type="compositionally biased region" description="Low complexity" evidence="8">
    <location>
        <begin position="82"/>
        <end position="98"/>
    </location>
</feature>
<protein>
    <recommendedName>
        <fullName evidence="10">Blue (type 1) copper domain-containing protein</fullName>
    </recommendedName>
</protein>
<feature type="binding site" evidence="7">
    <location>
        <position position="177"/>
    </location>
    <ligand>
        <name>Cu cation</name>
        <dbReference type="ChEBI" id="CHEBI:23378"/>
    </ligand>
</feature>
<dbReference type="SUPFAM" id="SSF49503">
    <property type="entry name" value="Cupredoxins"/>
    <property type="match status" value="1"/>
</dbReference>
<dbReference type="PANTHER" id="PTHR36507">
    <property type="entry name" value="BLL1555 PROTEIN"/>
    <property type="match status" value="1"/>
</dbReference>
<feature type="signal peptide" evidence="9">
    <location>
        <begin position="1"/>
        <end position="33"/>
    </location>
</feature>
<evidence type="ECO:0000256" key="6">
    <source>
        <dbReference type="ARBA" id="ARBA00023008"/>
    </source>
</evidence>
<organism evidence="11 12">
    <name type="scientific">Streptomyces olivochromogenes</name>
    <dbReference type="NCBI Taxonomy" id="1963"/>
    <lineage>
        <taxon>Bacteria</taxon>
        <taxon>Bacillati</taxon>
        <taxon>Actinomycetota</taxon>
        <taxon>Actinomycetes</taxon>
        <taxon>Kitasatosporales</taxon>
        <taxon>Streptomycetaceae</taxon>
        <taxon>Streptomyces</taxon>
    </lineage>
</organism>
<proteinExistence type="predicted"/>
<dbReference type="InterPro" id="IPR002386">
    <property type="entry name" value="Amicyanin/Pseudoazurin"/>
</dbReference>
<feature type="binding site" evidence="7">
    <location>
        <position position="174"/>
    </location>
    <ligand>
        <name>Cu cation</name>
        <dbReference type="ChEBI" id="CHEBI:23378"/>
    </ligand>
</feature>
<evidence type="ECO:0000256" key="8">
    <source>
        <dbReference type="SAM" id="MobiDB-lite"/>
    </source>
</evidence>
<dbReference type="Proteomes" id="UP000217446">
    <property type="component" value="Unassembled WGS sequence"/>
</dbReference>
<dbReference type="PRINTS" id="PR00155">
    <property type="entry name" value="AMICYANIN"/>
</dbReference>
<dbReference type="InterPro" id="IPR052721">
    <property type="entry name" value="ET_Amicyanin"/>
</dbReference>
<reference evidence="12" key="1">
    <citation type="submission" date="2017-05" db="EMBL/GenBank/DDBJ databases">
        <title>Streptomyces olivochromogenes NBRC 3561 whole genome shotgun sequence.</title>
        <authorList>
            <person name="Dohra H."/>
            <person name="Kodani S."/>
        </authorList>
    </citation>
    <scope>NUCLEOTIDE SEQUENCE [LARGE SCALE GENOMIC DNA]</scope>
    <source>
        <strain evidence="12">NBRC 3561</strain>
    </source>
</reference>
<keyword evidence="12" id="KW-1185">Reference proteome</keyword>
<sequence>MYLNFRTPGRRSRLAAGPAVATAVALGLLSACGQSPHSSSTGADAITPGPGQHQMAGMPGAVGPGNTAASAPGTSPAPMPMPSMSMPMSPPSTGAAAAPVSGDAVAIKNFAFAPATLKVKVGTTVTWTNQDTDAHTVTSTGSGGPLRSAALNTHATYSYTFTKPGTYSYLCTIHPFMTATVEVTR</sequence>
<feature type="binding site" evidence="7">
    <location>
        <position position="171"/>
    </location>
    <ligand>
        <name>Cu cation</name>
        <dbReference type="ChEBI" id="CHEBI:23378"/>
    </ligand>
</feature>
<dbReference type="GO" id="GO:0009055">
    <property type="term" value="F:electron transfer activity"/>
    <property type="evidence" value="ECO:0007669"/>
    <property type="project" value="InterPro"/>
</dbReference>
<dbReference type="EMBL" id="BDQI01000001">
    <property type="protein sequence ID" value="GAX48967.1"/>
    <property type="molecule type" value="Genomic_DNA"/>
</dbReference>
<keyword evidence="6 7" id="KW-0186">Copper</keyword>
<feature type="region of interest" description="Disordered" evidence="8">
    <location>
        <begin position="33"/>
        <end position="98"/>
    </location>
</feature>
<dbReference type="PANTHER" id="PTHR36507:SF1">
    <property type="entry name" value="BLL1555 PROTEIN"/>
    <property type="match status" value="1"/>
</dbReference>
<dbReference type="InterPro" id="IPR000923">
    <property type="entry name" value="BlueCu_1"/>
</dbReference>
<evidence type="ECO:0000313" key="12">
    <source>
        <dbReference type="Proteomes" id="UP000217446"/>
    </source>
</evidence>
<name>A0A250V453_STROL</name>
<feature type="binding site" evidence="7">
    <location>
        <position position="135"/>
    </location>
    <ligand>
        <name>Cu cation</name>
        <dbReference type="ChEBI" id="CHEBI:23378"/>
    </ligand>
</feature>
<evidence type="ECO:0000256" key="5">
    <source>
        <dbReference type="ARBA" id="ARBA00022982"/>
    </source>
</evidence>
<dbReference type="AlphaFoldDB" id="A0A250V453"/>
<keyword evidence="3 7" id="KW-0479">Metal-binding</keyword>
<dbReference type="Gene3D" id="2.60.40.420">
    <property type="entry name" value="Cupredoxins - blue copper proteins"/>
    <property type="match status" value="1"/>
</dbReference>
<evidence type="ECO:0000256" key="4">
    <source>
        <dbReference type="ARBA" id="ARBA00022764"/>
    </source>
</evidence>
<gene>
    <name evidence="11" type="ORF">SO3561_00449</name>
</gene>
<dbReference type="InterPro" id="IPR008972">
    <property type="entry name" value="Cupredoxin"/>
</dbReference>
<feature type="compositionally biased region" description="Polar residues" evidence="8">
    <location>
        <begin position="33"/>
        <end position="42"/>
    </location>
</feature>
<dbReference type="GO" id="GO:0042597">
    <property type="term" value="C:periplasmic space"/>
    <property type="evidence" value="ECO:0007669"/>
    <property type="project" value="UniProtKB-SubCell"/>
</dbReference>
<evidence type="ECO:0000259" key="10">
    <source>
        <dbReference type="Pfam" id="PF00127"/>
    </source>
</evidence>
<dbReference type="InterPro" id="IPR035668">
    <property type="entry name" value="Amicyanin"/>
</dbReference>
<feature type="chain" id="PRO_5038544795" description="Blue (type 1) copper domain-containing protein" evidence="9">
    <location>
        <begin position="34"/>
        <end position="185"/>
    </location>
</feature>
<dbReference type="Pfam" id="PF00127">
    <property type="entry name" value="Copper-bind"/>
    <property type="match status" value="1"/>
</dbReference>
<comment type="subcellular location">
    <subcellularLocation>
        <location evidence="1">Periplasm</location>
    </subcellularLocation>
</comment>
<evidence type="ECO:0000256" key="2">
    <source>
        <dbReference type="ARBA" id="ARBA00022448"/>
    </source>
</evidence>
<keyword evidence="2" id="KW-0813">Transport</keyword>
<evidence type="ECO:0000256" key="9">
    <source>
        <dbReference type="SAM" id="SignalP"/>
    </source>
</evidence>
<feature type="domain" description="Blue (type 1) copper" evidence="10">
    <location>
        <begin position="106"/>
        <end position="183"/>
    </location>
</feature>
<dbReference type="CDD" id="cd13921">
    <property type="entry name" value="Amicyanin"/>
    <property type="match status" value="1"/>
</dbReference>
<evidence type="ECO:0000313" key="11">
    <source>
        <dbReference type="EMBL" id="GAX48967.1"/>
    </source>
</evidence>
<comment type="caution">
    <text evidence="11">The sequence shown here is derived from an EMBL/GenBank/DDBJ whole genome shotgun (WGS) entry which is preliminary data.</text>
</comment>
<dbReference type="GO" id="GO:0005507">
    <property type="term" value="F:copper ion binding"/>
    <property type="evidence" value="ECO:0007669"/>
    <property type="project" value="InterPro"/>
</dbReference>